<keyword evidence="3" id="KW-1185">Reference proteome</keyword>
<dbReference type="EMBL" id="FNBT01000003">
    <property type="protein sequence ID" value="SDF37795.1"/>
    <property type="molecule type" value="Genomic_DNA"/>
</dbReference>
<keyword evidence="1" id="KW-1133">Transmembrane helix</keyword>
<dbReference type="Proteomes" id="UP000199406">
    <property type="component" value="Unassembled WGS sequence"/>
</dbReference>
<sequence>MTGALKAAWGLTTFVIVAGIVGWIVTGRPVFAVFLVLGVLTAAGAVLTGRAERDAARGTAPKEGPTP</sequence>
<name>A0A1G7KKW6_9ACTN</name>
<keyword evidence="1" id="KW-0812">Transmembrane</keyword>
<evidence type="ECO:0000313" key="2">
    <source>
        <dbReference type="EMBL" id="SDF37795.1"/>
    </source>
</evidence>
<evidence type="ECO:0000313" key="3">
    <source>
        <dbReference type="Proteomes" id="UP000199406"/>
    </source>
</evidence>
<dbReference type="AlphaFoldDB" id="A0A1G7KKW6"/>
<protein>
    <submittedName>
        <fullName evidence="2">Uncharacterized protein</fullName>
    </submittedName>
</protein>
<evidence type="ECO:0000256" key="1">
    <source>
        <dbReference type="SAM" id="Phobius"/>
    </source>
</evidence>
<proteinExistence type="predicted"/>
<dbReference type="RefSeq" id="WP_091765254.1">
    <property type="nucleotide sequence ID" value="NZ_FNBT01000003.1"/>
</dbReference>
<accession>A0A1G7KKW6</accession>
<keyword evidence="1" id="KW-0472">Membrane</keyword>
<gene>
    <name evidence="2" type="ORF">SAMN05660662_1936</name>
</gene>
<dbReference type="OrthoDB" id="5196154at2"/>
<dbReference type="STRING" id="1550231.SAMN05660662_1936"/>
<organism evidence="2 3">
    <name type="scientific">Blastococcus aurantiacus</name>
    <dbReference type="NCBI Taxonomy" id="1550231"/>
    <lineage>
        <taxon>Bacteria</taxon>
        <taxon>Bacillati</taxon>
        <taxon>Actinomycetota</taxon>
        <taxon>Actinomycetes</taxon>
        <taxon>Geodermatophilales</taxon>
        <taxon>Geodermatophilaceae</taxon>
        <taxon>Blastococcus</taxon>
    </lineage>
</organism>
<feature type="transmembrane region" description="Helical" evidence="1">
    <location>
        <begin position="31"/>
        <end position="49"/>
    </location>
</feature>
<feature type="transmembrane region" description="Helical" evidence="1">
    <location>
        <begin position="7"/>
        <end position="25"/>
    </location>
</feature>
<reference evidence="3" key="1">
    <citation type="submission" date="2016-10" db="EMBL/GenBank/DDBJ databases">
        <authorList>
            <person name="Varghese N."/>
            <person name="Submissions S."/>
        </authorList>
    </citation>
    <scope>NUCLEOTIDE SEQUENCE [LARGE SCALE GENOMIC DNA]</scope>
    <source>
        <strain evidence="3">DSM 44268</strain>
    </source>
</reference>